<evidence type="ECO:0000256" key="2">
    <source>
        <dbReference type="ARBA" id="ARBA00023157"/>
    </source>
</evidence>
<keyword evidence="1" id="KW-0249">Electron transport</keyword>
<reference evidence="5" key="2">
    <citation type="submission" date="2017-06" db="EMBL/GenBank/DDBJ databases">
        <title>The pomegranate genome and the genomics of punicalagin biosynthesis.</title>
        <authorList>
            <person name="Xu C."/>
        </authorList>
    </citation>
    <scope>NUCLEOTIDE SEQUENCE [LARGE SCALE GENOMIC DNA]</scope>
    <source>
        <tissue evidence="5">Fresh leaf</tissue>
    </source>
</reference>
<reference evidence="7" key="3">
    <citation type="journal article" date="2020" name="Plant Biotechnol. J.">
        <title>The pomegranate (Punica granatum L.) draft genome dissects genetic divergence between soft- and hard-seeded cultivars.</title>
        <authorList>
            <person name="Luo X."/>
            <person name="Li H."/>
            <person name="Wu Z."/>
            <person name="Yao W."/>
            <person name="Zhao P."/>
            <person name="Cao D."/>
            <person name="Yu H."/>
            <person name="Li K."/>
            <person name="Poudel K."/>
            <person name="Zhao D."/>
            <person name="Zhang F."/>
            <person name="Xia X."/>
            <person name="Chen L."/>
            <person name="Wang Q."/>
            <person name="Jing D."/>
            <person name="Cao S."/>
        </authorList>
    </citation>
    <scope>NUCLEOTIDE SEQUENCE [LARGE SCALE GENOMIC DNA]</scope>
</reference>
<evidence type="ECO:0000313" key="6">
    <source>
        <dbReference type="Proteomes" id="UP000197138"/>
    </source>
</evidence>
<dbReference type="PANTHER" id="PTHR10438:SF463">
    <property type="entry name" value="THIOREDOXIN"/>
    <property type="match status" value="1"/>
</dbReference>
<evidence type="ECO:0000313" key="5">
    <source>
        <dbReference type="EMBL" id="OWM75993.1"/>
    </source>
</evidence>
<keyword evidence="2" id="KW-1015">Disulfide bond</keyword>
<dbReference type="PROSITE" id="PS51352">
    <property type="entry name" value="THIOREDOXIN_2"/>
    <property type="match status" value="1"/>
</dbReference>
<gene>
    <name evidence="8" type="primary">LOC116212533</name>
    <name evidence="5" type="ORF">CDL15_Pgr009638</name>
</gene>
<dbReference type="Gene3D" id="3.40.30.10">
    <property type="entry name" value="Glutaredoxin"/>
    <property type="match status" value="1"/>
</dbReference>
<dbReference type="CDD" id="cd02947">
    <property type="entry name" value="TRX_family"/>
    <property type="match status" value="1"/>
</dbReference>
<feature type="domain" description="Thioredoxin" evidence="4">
    <location>
        <begin position="11"/>
        <end position="138"/>
    </location>
</feature>
<dbReference type="InterPro" id="IPR050620">
    <property type="entry name" value="Thioredoxin_H-type-like"/>
</dbReference>
<dbReference type="Pfam" id="PF00085">
    <property type="entry name" value="Thioredoxin"/>
    <property type="match status" value="1"/>
</dbReference>
<dbReference type="RefSeq" id="XP_031403055.1">
    <property type="nucleotide sequence ID" value="XM_031547195.1"/>
</dbReference>
<dbReference type="PROSITE" id="PS00194">
    <property type="entry name" value="THIOREDOXIN_1"/>
    <property type="match status" value="1"/>
</dbReference>
<proteinExistence type="predicted"/>
<dbReference type="Proteomes" id="UP000197138">
    <property type="component" value="Unassembled WGS sequence"/>
</dbReference>
<dbReference type="PANTHER" id="PTHR10438">
    <property type="entry name" value="THIOREDOXIN"/>
    <property type="match status" value="1"/>
</dbReference>
<dbReference type="EMBL" id="MTKT01003224">
    <property type="protein sequence ID" value="OWM75993.1"/>
    <property type="molecule type" value="Genomic_DNA"/>
</dbReference>
<name>A0A218WTL2_PUNGR</name>
<dbReference type="InterPro" id="IPR036249">
    <property type="entry name" value="Thioredoxin-like_sf"/>
</dbReference>
<dbReference type="GeneID" id="116212533"/>
<reference evidence="8" key="4">
    <citation type="submission" date="2025-04" db="UniProtKB">
        <authorList>
            <consortium name="RefSeq"/>
        </authorList>
    </citation>
    <scope>IDENTIFICATION</scope>
    <source>
        <tissue evidence="8">Leaf</tissue>
    </source>
</reference>
<evidence type="ECO:0000313" key="8">
    <source>
        <dbReference type="RefSeq" id="XP_031403055.1"/>
    </source>
</evidence>
<dbReference type="FunFam" id="3.40.30.10:FF:000245">
    <property type="entry name" value="Thioredoxin"/>
    <property type="match status" value="1"/>
</dbReference>
<dbReference type="SUPFAM" id="SSF52833">
    <property type="entry name" value="Thioredoxin-like"/>
    <property type="match status" value="1"/>
</dbReference>
<accession>A0A218WTL2</accession>
<evidence type="ECO:0000259" key="4">
    <source>
        <dbReference type="PROSITE" id="PS51352"/>
    </source>
</evidence>
<evidence type="ECO:0000256" key="3">
    <source>
        <dbReference type="ARBA" id="ARBA00023284"/>
    </source>
</evidence>
<dbReference type="OrthoDB" id="10263751at2759"/>
<keyword evidence="7" id="KW-1185">Reference proteome</keyword>
<dbReference type="Proteomes" id="UP000515151">
    <property type="component" value="Chromosome 6"/>
</dbReference>
<protein>
    <submittedName>
        <fullName evidence="8">Thioredoxin H2-like</fullName>
    </submittedName>
</protein>
<evidence type="ECO:0000313" key="7">
    <source>
        <dbReference type="Proteomes" id="UP000515151"/>
    </source>
</evidence>
<dbReference type="InterPro" id="IPR013766">
    <property type="entry name" value="Thioredoxin_domain"/>
</dbReference>
<dbReference type="AlphaFoldDB" id="A0A218WTL2"/>
<organism evidence="5 6">
    <name type="scientific">Punica granatum</name>
    <name type="common">Pomegranate</name>
    <dbReference type="NCBI Taxonomy" id="22663"/>
    <lineage>
        <taxon>Eukaryota</taxon>
        <taxon>Viridiplantae</taxon>
        <taxon>Streptophyta</taxon>
        <taxon>Embryophyta</taxon>
        <taxon>Tracheophyta</taxon>
        <taxon>Spermatophyta</taxon>
        <taxon>Magnoliopsida</taxon>
        <taxon>eudicotyledons</taxon>
        <taxon>Gunneridae</taxon>
        <taxon>Pentapetalae</taxon>
        <taxon>rosids</taxon>
        <taxon>malvids</taxon>
        <taxon>Myrtales</taxon>
        <taxon>Lythraceae</taxon>
        <taxon>Punica</taxon>
    </lineage>
</organism>
<dbReference type="PRINTS" id="PR00421">
    <property type="entry name" value="THIOREDOXIN"/>
</dbReference>
<dbReference type="InterPro" id="IPR017937">
    <property type="entry name" value="Thioredoxin_CS"/>
</dbReference>
<evidence type="ECO:0000256" key="1">
    <source>
        <dbReference type="ARBA" id="ARBA00022982"/>
    </source>
</evidence>
<sequence length="138" mass="15245">MGANASTDHATSNGYNKHTFVYGSSHGKTSQVIEFHSSARWKAHFDASKGTSKLMVVDFTASWCGPCKLMEPMINDLATKCTDIEFIKIDVDELEDVAKTFGVEAMPTFLLIKNGIVVDKVVGAKKDELQKKIELHHN</sequence>
<keyword evidence="3" id="KW-0676">Redox-active center</keyword>
<keyword evidence="1" id="KW-0813">Transport</keyword>
<reference evidence="6" key="1">
    <citation type="journal article" date="2017" name="Plant J.">
        <title>The pomegranate (Punica granatum L.) genome and the genomics of punicalagin biosynthesis.</title>
        <authorList>
            <person name="Qin G."/>
            <person name="Xu C."/>
            <person name="Ming R."/>
            <person name="Tang H."/>
            <person name="Guyot R."/>
            <person name="Kramer E.M."/>
            <person name="Hu Y."/>
            <person name="Yi X."/>
            <person name="Qi Y."/>
            <person name="Xu X."/>
            <person name="Gao Z."/>
            <person name="Pan H."/>
            <person name="Jian J."/>
            <person name="Tian Y."/>
            <person name="Yue Z."/>
            <person name="Xu Y."/>
        </authorList>
    </citation>
    <scope>NUCLEOTIDE SEQUENCE [LARGE SCALE GENOMIC DNA]</scope>
    <source>
        <strain evidence="6">cv. Dabenzi</strain>
    </source>
</reference>